<dbReference type="Pfam" id="PF00197">
    <property type="entry name" value="Kunitz_legume"/>
    <property type="match status" value="1"/>
</dbReference>
<dbReference type="eggNOG" id="ENOG502QWSQ">
    <property type="taxonomic scope" value="Eukaryota"/>
</dbReference>
<sequence>MDLAINIHRIRKAYQVLAIQGDFKGFKPFPVAAEAAPDPVLDIEGKKLRSEVDCYILPVIRRRGGGGLTLASTGKETCPLDVVQEQHEVSNGLPLMFIPVNPKKGVIRVSTDHNIEFSAATICIQSTVWKLEYDESSGQQFVTTGGVEGNPGRGTLSNWFKIEKYEDDNNLVFCPTVCDFCKPVCGDIVIYIQDGYRRLALSDVPFKKINIYNEDYACATLLPPLFPTAQAAPDPVLDTDIKKLQSGVNYYTLPVIRGRE</sequence>
<organism evidence="1 2">
    <name type="scientific">Vitis vinifera</name>
    <name type="common">Grape</name>
    <dbReference type="NCBI Taxonomy" id="29760"/>
    <lineage>
        <taxon>Eukaryota</taxon>
        <taxon>Viridiplantae</taxon>
        <taxon>Streptophyta</taxon>
        <taxon>Embryophyta</taxon>
        <taxon>Tracheophyta</taxon>
        <taxon>Spermatophyta</taxon>
        <taxon>Magnoliopsida</taxon>
        <taxon>eudicotyledons</taxon>
        <taxon>Gunneridae</taxon>
        <taxon>Pentapetalae</taxon>
        <taxon>rosids</taxon>
        <taxon>Vitales</taxon>
        <taxon>Vitaceae</taxon>
        <taxon>Viteae</taxon>
        <taxon>Vitis</taxon>
    </lineage>
</organism>
<dbReference type="AlphaFoldDB" id="F6HW71"/>
<proteinExistence type="predicted"/>
<dbReference type="GO" id="GO:0004866">
    <property type="term" value="F:endopeptidase inhibitor activity"/>
    <property type="evidence" value="ECO:0007669"/>
    <property type="project" value="InterPro"/>
</dbReference>
<dbReference type="Proteomes" id="UP000009183">
    <property type="component" value="Chromosome 17"/>
</dbReference>
<dbReference type="EMBL" id="FN596263">
    <property type="protein sequence ID" value="CCB58935.1"/>
    <property type="molecule type" value="Genomic_DNA"/>
</dbReference>
<keyword evidence="2" id="KW-1185">Reference proteome</keyword>
<dbReference type="OrthoDB" id="1872570at2759"/>
<dbReference type="PRINTS" id="PR00291">
    <property type="entry name" value="KUNITZINHBTR"/>
</dbReference>
<dbReference type="MEROPS" id="I03.030"/>
<dbReference type="PANTHER" id="PTHR33107:SF5">
    <property type="entry name" value="KUNITZ TRYPSIN INHIBITOR 5"/>
    <property type="match status" value="1"/>
</dbReference>
<dbReference type="InterPro" id="IPR011065">
    <property type="entry name" value="Kunitz_inhibitor_STI-like_sf"/>
</dbReference>
<dbReference type="PaxDb" id="29760-VIT_17s0119g00240.t01"/>
<evidence type="ECO:0008006" key="3">
    <source>
        <dbReference type="Google" id="ProtNLM"/>
    </source>
</evidence>
<dbReference type="InParanoid" id="F6HW71"/>
<dbReference type="HOGENOM" id="CLU_1071239_0_0_1"/>
<dbReference type="FunCoup" id="F6HW71">
    <property type="interactions" value="149"/>
</dbReference>
<dbReference type="CDD" id="cd23375">
    <property type="entry name" value="beta-trefoil_STI_VvMLP-like"/>
    <property type="match status" value="1"/>
</dbReference>
<accession>F6HW71</accession>
<protein>
    <recommendedName>
        <fullName evidence="3">Miraculin</fullName>
    </recommendedName>
</protein>
<dbReference type="InterPro" id="IPR002160">
    <property type="entry name" value="Prot_inh_Kunz-lg"/>
</dbReference>
<dbReference type="SUPFAM" id="SSF50386">
    <property type="entry name" value="STI-like"/>
    <property type="match status" value="1"/>
</dbReference>
<gene>
    <name evidence="1" type="ordered locus">VIT_17s0119g00240</name>
</gene>
<dbReference type="SMART" id="SM00452">
    <property type="entry name" value="STI"/>
    <property type="match status" value="1"/>
</dbReference>
<reference evidence="2" key="1">
    <citation type="journal article" date="2007" name="Nature">
        <title>The grapevine genome sequence suggests ancestral hexaploidization in major angiosperm phyla.</title>
        <authorList>
            <consortium name="The French-Italian Public Consortium for Grapevine Genome Characterization."/>
            <person name="Jaillon O."/>
            <person name="Aury J.-M."/>
            <person name="Noel B."/>
            <person name="Policriti A."/>
            <person name="Clepet C."/>
            <person name="Casagrande A."/>
            <person name="Choisne N."/>
            <person name="Aubourg S."/>
            <person name="Vitulo N."/>
            <person name="Jubin C."/>
            <person name="Vezzi A."/>
            <person name="Legeai F."/>
            <person name="Hugueney P."/>
            <person name="Dasilva C."/>
            <person name="Horner D."/>
            <person name="Mica E."/>
            <person name="Jublot D."/>
            <person name="Poulain J."/>
            <person name="Bruyere C."/>
            <person name="Billault A."/>
            <person name="Segurens B."/>
            <person name="Gouyvenoux M."/>
            <person name="Ugarte E."/>
            <person name="Cattonaro F."/>
            <person name="Anthouard V."/>
            <person name="Vico V."/>
            <person name="Del Fabbro C."/>
            <person name="Alaux M."/>
            <person name="Di Gaspero G."/>
            <person name="Dumas V."/>
            <person name="Felice N."/>
            <person name="Paillard S."/>
            <person name="Juman I."/>
            <person name="Moroldo M."/>
            <person name="Scalabrin S."/>
            <person name="Canaguier A."/>
            <person name="Le Clainche I."/>
            <person name="Malacrida G."/>
            <person name="Durand E."/>
            <person name="Pesole G."/>
            <person name="Laucou V."/>
            <person name="Chatelet P."/>
            <person name="Merdinoglu D."/>
            <person name="Delledonne M."/>
            <person name="Pezzotti M."/>
            <person name="Lecharny A."/>
            <person name="Scarpelli C."/>
            <person name="Artiguenave F."/>
            <person name="Pe M.E."/>
            <person name="Valle G."/>
            <person name="Morgante M."/>
            <person name="Caboche M."/>
            <person name="Adam-Blondon A.-F."/>
            <person name="Weissenbach J."/>
            <person name="Quetier F."/>
            <person name="Wincker P."/>
        </authorList>
    </citation>
    <scope>NUCLEOTIDE SEQUENCE [LARGE SCALE GENOMIC DNA]</scope>
    <source>
        <strain evidence="2">cv. Pinot noir / PN40024</strain>
    </source>
</reference>
<evidence type="ECO:0000313" key="2">
    <source>
        <dbReference type="Proteomes" id="UP000009183"/>
    </source>
</evidence>
<dbReference type="PANTHER" id="PTHR33107">
    <property type="entry name" value="KUNITZ TRYPSIN INHIBITOR 2"/>
    <property type="match status" value="1"/>
</dbReference>
<evidence type="ECO:0000313" key="1">
    <source>
        <dbReference type="EMBL" id="CCB58935.1"/>
    </source>
</evidence>
<name>F6HW71_VITVI</name>
<dbReference type="Gene3D" id="2.80.10.50">
    <property type="match status" value="1"/>
</dbReference>